<organism evidence="1 2">
    <name type="scientific">Cochleicola gelatinilyticus</name>
    <dbReference type="NCBI Taxonomy" id="1763537"/>
    <lineage>
        <taxon>Bacteria</taxon>
        <taxon>Pseudomonadati</taxon>
        <taxon>Bacteroidota</taxon>
        <taxon>Flavobacteriia</taxon>
        <taxon>Flavobacteriales</taxon>
        <taxon>Flavobacteriaceae</taxon>
        <taxon>Cochleicola</taxon>
    </lineage>
</organism>
<evidence type="ECO:0000313" key="2">
    <source>
        <dbReference type="Proteomes" id="UP000077013"/>
    </source>
</evidence>
<dbReference type="Proteomes" id="UP000077013">
    <property type="component" value="Unassembled WGS sequence"/>
</dbReference>
<proteinExistence type="predicted"/>
<dbReference type="EMBL" id="LRXL01000026">
    <property type="protein sequence ID" value="OAB79728.1"/>
    <property type="molecule type" value="Genomic_DNA"/>
</dbReference>
<comment type="caution">
    <text evidence="1">The sequence shown here is derived from an EMBL/GenBank/DDBJ whole genome shotgun (WGS) entry which is preliminary data.</text>
</comment>
<sequence length="97" mass="10626">MANTLQQYYIDTAAKAIRRFNELKDSGTKVKKACDIVASEIEGMSAGKVNSLIYNKAYPYAKEAWKIIMAENEDENEDQKSVPGVTENCAATGSVVS</sequence>
<protein>
    <submittedName>
        <fullName evidence="1">Uncharacterized protein</fullName>
    </submittedName>
</protein>
<name>A0A167IJT9_9FLAO</name>
<evidence type="ECO:0000313" key="1">
    <source>
        <dbReference type="EMBL" id="OAB79728.1"/>
    </source>
</evidence>
<accession>A0A167IJT9</accession>
<keyword evidence="2" id="KW-1185">Reference proteome</keyword>
<gene>
    <name evidence="1" type="ORF">ULVI_03005</name>
</gene>
<dbReference type="AlphaFoldDB" id="A0A167IJT9"/>
<dbReference type="STRING" id="1763537.ULVI_03005"/>
<dbReference type="RefSeq" id="WP_068589640.1">
    <property type="nucleotide sequence ID" value="NZ_LRXL01000026.1"/>
</dbReference>
<reference evidence="1 2" key="1">
    <citation type="submission" date="2016-02" db="EMBL/GenBank/DDBJ databases">
        <title>Ulvibacter sp. LPB0005, isolated from Thais luteostoma.</title>
        <authorList>
            <person name="Shin S.-K."/>
            <person name="Yi H."/>
        </authorList>
    </citation>
    <scope>NUCLEOTIDE SEQUENCE [LARGE SCALE GENOMIC DNA]</scope>
    <source>
        <strain evidence="1 2">LPB0005</strain>
    </source>
</reference>